<keyword evidence="5" id="KW-0378">Hydrolase</keyword>
<name>A0A6N6VEY3_9HYPH</name>
<comment type="similarity">
    <text evidence="1">Belongs to the type-I restriction system S methylase family.</text>
</comment>
<accession>A0A6N6VEY3</accession>
<organism evidence="5 6">
    <name type="scientific">Parvibaculum sedimenti</name>
    <dbReference type="NCBI Taxonomy" id="2608632"/>
    <lineage>
        <taxon>Bacteria</taxon>
        <taxon>Pseudomonadati</taxon>
        <taxon>Pseudomonadota</taxon>
        <taxon>Alphaproteobacteria</taxon>
        <taxon>Hyphomicrobiales</taxon>
        <taxon>Parvibaculaceae</taxon>
        <taxon>Parvibaculum</taxon>
    </lineage>
</organism>
<dbReference type="GO" id="GO:0009307">
    <property type="term" value="P:DNA restriction-modification system"/>
    <property type="evidence" value="ECO:0007669"/>
    <property type="project" value="UniProtKB-KW"/>
</dbReference>
<dbReference type="RefSeq" id="WP_152217644.1">
    <property type="nucleotide sequence ID" value="NZ_WESC01000025.1"/>
</dbReference>
<feature type="domain" description="Type I restriction modification DNA specificity" evidence="4">
    <location>
        <begin position="22"/>
        <end position="197"/>
    </location>
</feature>
<dbReference type="Gene3D" id="1.10.287.1120">
    <property type="entry name" value="Bipartite methylase S protein"/>
    <property type="match status" value="1"/>
</dbReference>
<keyword evidence="5" id="KW-0540">Nuclease</keyword>
<dbReference type="Proteomes" id="UP000468901">
    <property type="component" value="Unassembled WGS sequence"/>
</dbReference>
<evidence type="ECO:0000256" key="2">
    <source>
        <dbReference type="ARBA" id="ARBA00022747"/>
    </source>
</evidence>
<evidence type="ECO:0000256" key="1">
    <source>
        <dbReference type="ARBA" id="ARBA00010923"/>
    </source>
</evidence>
<dbReference type="PANTHER" id="PTHR30408">
    <property type="entry name" value="TYPE-1 RESTRICTION ENZYME ECOKI SPECIFICITY PROTEIN"/>
    <property type="match status" value="1"/>
</dbReference>
<evidence type="ECO:0000256" key="3">
    <source>
        <dbReference type="ARBA" id="ARBA00023125"/>
    </source>
</evidence>
<dbReference type="Pfam" id="PF01420">
    <property type="entry name" value="Methylase_S"/>
    <property type="match status" value="2"/>
</dbReference>
<keyword evidence="6" id="KW-1185">Reference proteome</keyword>
<dbReference type="InterPro" id="IPR000055">
    <property type="entry name" value="Restrct_endonuc_typeI_TRD"/>
</dbReference>
<dbReference type="EMBL" id="WESC01000025">
    <property type="protein sequence ID" value="KAB7738414.1"/>
    <property type="molecule type" value="Genomic_DNA"/>
</dbReference>
<gene>
    <name evidence="5" type="ORF">F2P47_17280</name>
</gene>
<reference evidence="5 6" key="1">
    <citation type="submission" date="2019-09" db="EMBL/GenBank/DDBJ databases">
        <title>Parvibaculum sedimenti sp. nov., isolated from sediment.</title>
        <authorList>
            <person name="Wang Y."/>
        </authorList>
    </citation>
    <scope>NUCLEOTIDE SEQUENCE [LARGE SCALE GENOMIC DNA]</scope>
    <source>
        <strain evidence="5 6">HXT-9</strain>
    </source>
</reference>
<dbReference type="GO" id="GO:0003677">
    <property type="term" value="F:DNA binding"/>
    <property type="evidence" value="ECO:0007669"/>
    <property type="project" value="UniProtKB-KW"/>
</dbReference>
<dbReference type="Gene3D" id="3.90.220.20">
    <property type="entry name" value="DNA methylase specificity domains"/>
    <property type="match status" value="2"/>
</dbReference>
<dbReference type="InterPro" id="IPR044946">
    <property type="entry name" value="Restrct_endonuc_typeI_TRD_sf"/>
</dbReference>
<evidence type="ECO:0000313" key="5">
    <source>
        <dbReference type="EMBL" id="KAB7738414.1"/>
    </source>
</evidence>
<keyword evidence="3" id="KW-0238">DNA-binding</keyword>
<dbReference type="AlphaFoldDB" id="A0A6N6VEY3"/>
<dbReference type="SUPFAM" id="SSF116734">
    <property type="entry name" value="DNA methylase specificity domain"/>
    <property type="match status" value="2"/>
</dbReference>
<comment type="caution">
    <text evidence="5">The sequence shown here is derived from an EMBL/GenBank/DDBJ whole genome shotgun (WGS) entry which is preliminary data.</text>
</comment>
<feature type="domain" description="Type I restriction modification DNA specificity" evidence="4">
    <location>
        <begin position="228"/>
        <end position="399"/>
    </location>
</feature>
<proteinExistence type="inferred from homology"/>
<sequence>MTANTPSPLVPTLRFPEFHNMGDWKRDQIGSIASISKGKGVSKADIAKSGLTPCIRYAELYTHYGEEIREALSRTNVPPEDLVLSQAGDVIVPASGETRADIARAACVVPAGVALGGDLNILRSDLSGRFLSYLLNSPLRYTIARLAQGDTVAHLYPGQLSKVTITYPLPAEQQKIANCLGSLDDLIAAEGQKLEALRQHKQGLMQRLFPQPGETVPQLRFREFRNASDWKTGHCRDIARVLSGYGFPDKFQGNKKGQYPFYKVSDISQAIEKGQRYISEANHYIDSDVLNEIRGKPVPAGTVIFAKIGEAIRSNRRVITTKPAMIDNNTAGVKAIKAKSSDEFLFYLWSNVSLIDHAGGVVPAVSKSTLEMVPVCYPSDPEEQQHIADCLSTLDTRIAAQMARLYTLRTHKQGLLQQLFPSPEGNEQ</sequence>
<evidence type="ECO:0000313" key="6">
    <source>
        <dbReference type="Proteomes" id="UP000468901"/>
    </source>
</evidence>
<dbReference type="GO" id="GO:0004519">
    <property type="term" value="F:endonuclease activity"/>
    <property type="evidence" value="ECO:0007669"/>
    <property type="project" value="UniProtKB-KW"/>
</dbReference>
<dbReference type="InterPro" id="IPR052021">
    <property type="entry name" value="Type-I_RS_S_subunit"/>
</dbReference>
<dbReference type="PANTHER" id="PTHR30408:SF12">
    <property type="entry name" value="TYPE I RESTRICTION ENZYME MJAVIII SPECIFICITY SUBUNIT"/>
    <property type="match status" value="1"/>
</dbReference>
<protein>
    <submittedName>
        <fullName evidence="5">Restriction endonuclease subunit S</fullName>
    </submittedName>
</protein>
<evidence type="ECO:0000259" key="4">
    <source>
        <dbReference type="Pfam" id="PF01420"/>
    </source>
</evidence>
<keyword evidence="5" id="KW-0255">Endonuclease</keyword>
<keyword evidence="2" id="KW-0680">Restriction system</keyword>